<evidence type="ECO:0000313" key="3">
    <source>
        <dbReference type="Proteomes" id="UP000481858"/>
    </source>
</evidence>
<protein>
    <submittedName>
        <fullName evidence="2">Uncharacterized protein</fullName>
    </submittedName>
</protein>
<organism evidence="2 3">
    <name type="scientific">Xylaria multiplex</name>
    <dbReference type="NCBI Taxonomy" id="323545"/>
    <lineage>
        <taxon>Eukaryota</taxon>
        <taxon>Fungi</taxon>
        <taxon>Dikarya</taxon>
        <taxon>Ascomycota</taxon>
        <taxon>Pezizomycotina</taxon>
        <taxon>Sordariomycetes</taxon>
        <taxon>Xylariomycetidae</taxon>
        <taxon>Xylariales</taxon>
        <taxon>Xylariaceae</taxon>
        <taxon>Xylaria</taxon>
    </lineage>
</organism>
<gene>
    <name evidence="2" type="ORF">GQX73_g5989</name>
</gene>
<dbReference type="OrthoDB" id="4766500at2759"/>
<dbReference type="AlphaFoldDB" id="A0A7C8MQ12"/>
<evidence type="ECO:0000256" key="1">
    <source>
        <dbReference type="SAM" id="MobiDB-lite"/>
    </source>
</evidence>
<feature type="compositionally biased region" description="Gly residues" evidence="1">
    <location>
        <begin position="45"/>
        <end position="61"/>
    </location>
</feature>
<dbReference type="Proteomes" id="UP000481858">
    <property type="component" value="Unassembled WGS sequence"/>
</dbReference>
<keyword evidence="3" id="KW-1185">Reference proteome</keyword>
<dbReference type="InParanoid" id="A0A7C8MQ12"/>
<sequence>MKVDKTLVAITASLLLNSAVVSGFAISARDLVAPFKGLSLHARGRPGGSSRGGTSGSGPGSKGSKKSSRLNKGASRQDADAELSEWGMARSDSGVAEGAPAAFGWQDRSTDLYQRLDGDWMEYGIDADSAHQAEYGRGPIYAYSTNQAAGAFHTDYVSTSEDPETHQPRDLPTSRRALTYNAWIAAGGDPTKLEILSDDNIINPQGREAFENTFAARGVAVEANQYIQVRRSDPEWHAWDDGRNPFPDGYETMTIDYTNMQSTTSSVTLFVDGQGQYHAVHTLEHVPDLERRLQRRAEYFMRRNLTDPWLI</sequence>
<proteinExistence type="predicted"/>
<feature type="region of interest" description="Disordered" evidence="1">
    <location>
        <begin position="42"/>
        <end position="81"/>
    </location>
</feature>
<dbReference type="EMBL" id="WUBL01000065">
    <property type="protein sequence ID" value="KAF2967608.1"/>
    <property type="molecule type" value="Genomic_DNA"/>
</dbReference>
<evidence type="ECO:0000313" key="2">
    <source>
        <dbReference type="EMBL" id="KAF2967608.1"/>
    </source>
</evidence>
<name>A0A7C8MQ12_9PEZI</name>
<reference evidence="2 3" key="1">
    <citation type="submission" date="2019-12" db="EMBL/GenBank/DDBJ databases">
        <title>Draft genome sequence of the ascomycete Xylaria multiplex DSM 110363.</title>
        <authorList>
            <person name="Buettner E."/>
            <person name="Kellner H."/>
        </authorList>
    </citation>
    <scope>NUCLEOTIDE SEQUENCE [LARGE SCALE GENOMIC DNA]</scope>
    <source>
        <strain evidence="2 3">DSM 110363</strain>
    </source>
</reference>
<accession>A0A7C8MQ12</accession>
<comment type="caution">
    <text evidence="2">The sequence shown here is derived from an EMBL/GenBank/DDBJ whole genome shotgun (WGS) entry which is preliminary data.</text>
</comment>